<proteinExistence type="predicted"/>
<dbReference type="InterPro" id="IPR036412">
    <property type="entry name" value="HAD-like_sf"/>
</dbReference>
<protein>
    <submittedName>
        <fullName evidence="1">HAD-IB family phosphatase</fullName>
    </submittedName>
</protein>
<dbReference type="Proteomes" id="UP000323317">
    <property type="component" value="Unassembled WGS sequence"/>
</dbReference>
<reference evidence="1 2" key="1">
    <citation type="submission" date="2019-08" db="EMBL/GenBank/DDBJ databases">
        <title>Bacillus genomes from the desert of Cuatro Cienegas, Coahuila.</title>
        <authorList>
            <person name="Olmedo-Alvarez G."/>
        </authorList>
    </citation>
    <scope>NUCLEOTIDE SEQUENCE [LARGE SCALE GENOMIC DNA]</scope>
    <source>
        <strain evidence="1 2">CH40_1T</strain>
    </source>
</reference>
<dbReference type="Gene3D" id="3.40.50.1000">
    <property type="entry name" value="HAD superfamily/HAD-like"/>
    <property type="match status" value="1"/>
</dbReference>
<accession>A0A5D4K984</accession>
<organism evidence="1 2">
    <name type="scientific">Rossellomorea vietnamensis</name>
    <dbReference type="NCBI Taxonomy" id="218284"/>
    <lineage>
        <taxon>Bacteria</taxon>
        <taxon>Bacillati</taxon>
        <taxon>Bacillota</taxon>
        <taxon>Bacilli</taxon>
        <taxon>Bacillales</taxon>
        <taxon>Bacillaceae</taxon>
        <taxon>Rossellomorea</taxon>
    </lineage>
</organism>
<dbReference type="EMBL" id="VTEH01000029">
    <property type="protein sequence ID" value="TYR72623.1"/>
    <property type="molecule type" value="Genomic_DNA"/>
</dbReference>
<evidence type="ECO:0000313" key="1">
    <source>
        <dbReference type="EMBL" id="TYR72623.1"/>
    </source>
</evidence>
<dbReference type="NCBIfam" id="TIGR01488">
    <property type="entry name" value="HAD-SF-IB"/>
    <property type="match status" value="1"/>
</dbReference>
<dbReference type="AlphaFoldDB" id="A0A5D4K984"/>
<evidence type="ECO:0000313" key="2">
    <source>
        <dbReference type="Proteomes" id="UP000323317"/>
    </source>
</evidence>
<name>A0A5D4K984_9BACI</name>
<dbReference type="RefSeq" id="WP_148948817.1">
    <property type="nucleotide sequence ID" value="NZ_VTEH01000029.1"/>
</dbReference>
<dbReference type="SUPFAM" id="SSF56784">
    <property type="entry name" value="HAD-like"/>
    <property type="match status" value="1"/>
</dbReference>
<dbReference type="Gene3D" id="1.20.1440.100">
    <property type="entry name" value="SG protein - dephosphorylation function"/>
    <property type="match status" value="1"/>
</dbReference>
<comment type="caution">
    <text evidence="1">The sequence shown here is derived from an EMBL/GenBank/DDBJ whole genome shotgun (WGS) entry which is preliminary data.</text>
</comment>
<sequence>MKIAIIDLCDTLYRSNTTFDFLHFYFKENERYIKLRKLKGLILYKILNKILFKLFNVDLTKILFTKLLKGIPVKNIDEEIENFYSKFLTKRKIEETHKIANIYKEKGYHIILLSASYDFIVHKVAKEIGVNEYIATSLERRGEFYTGEIKEDILKTKHKKFIDKGLNYKELVVITDNETDINLTKLASFSYIIINEKNKRFWLKNKPFKYDFIEVQK</sequence>
<gene>
    <name evidence="1" type="ORF">FZC79_22085</name>
</gene>
<dbReference type="InterPro" id="IPR023214">
    <property type="entry name" value="HAD_sf"/>
</dbReference>
<dbReference type="Pfam" id="PF12710">
    <property type="entry name" value="HAD"/>
    <property type="match status" value="1"/>
</dbReference>